<sequence length="141" mass="15616">MLRPQKESFAIEILGGGGGGLQLSNHNKKPRISLSQRFQLSTVKMKLFDRFRKSLMRFINLSIPSSYSSRGSQTTWSSNSAPRRKSCDISSSADPPKTSCSSSYYSSINSHHSEAVADCIEFLNKSHQGIFSGGRKSDFMV</sequence>
<evidence type="ECO:0000313" key="2">
    <source>
        <dbReference type="EMBL" id="KAL3514762.1"/>
    </source>
</evidence>
<protein>
    <recommendedName>
        <fullName evidence="4">Josephin-like protein</fullName>
    </recommendedName>
</protein>
<dbReference type="Proteomes" id="UP001630127">
    <property type="component" value="Unassembled WGS sequence"/>
</dbReference>
<dbReference type="PANTHER" id="PTHR35111:SF5">
    <property type="entry name" value="F10A5.9"/>
    <property type="match status" value="1"/>
</dbReference>
<evidence type="ECO:0000256" key="1">
    <source>
        <dbReference type="SAM" id="MobiDB-lite"/>
    </source>
</evidence>
<proteinExistence type="predicted"/>
<feature type="compositionally biased region" description="Polar residues" evidence="1">
    <location>
        <begin position="65"/>
        <end position="81"/>
    </location>
</feature>
<comment type="caution">
    <text evidence="2">The sequence shown here is derived from an EMBL/GenBank/DDBJ whole genome shotgun (WGS) entry which is preliminary data.</text>
</comment>
<organism evidence="2 3">
    <name type="scientific">Cinchona calisaya</name>
    <dbReference type="NCBI Taxonomy" id="153742"/>
    <lineage>
        <taxon>Eukaryota</taxon>
        <taxon>Viridiplantae</taxon>
        <taxon>Streptophyta</taxon>
        <taxon>Embryophyta</taxon>
        <taxon>Tracheophyta</taxon>
        <taxon>Spermatophyta</taxon>
        <taxon>Magnoliopsida</taxon>
        <taxon>eudicotyledons</taxon>
        <taxon>Gunneridae</taxon>
        <taxon>Pentapetalae</taxon>
        <taxon>asterids</taxon>
        <taxon>lamiids</taxon>
        <taxon>Gentianales</taxon>
        <taxon>Rubiaceae</taxon>
        <taxon>Cinchonoideae</taxon>
        <taxon>Cinchoneae</taxon>
        <taxon>Cinchona</taxon>
    </lineage>
</organism>
<dbReference type="EMBL" id="JBJUIK010000011">
    <property type="protein sequence ID" value="KAL3514762.1"/>
    <property type="molecule type" value="Genomic_DNA"/>
</dbReference>
<feature type="region of interest" description="Disordered" evidence="1">
    <location>
        <begin position="65"/>
        <end position="101"/>
    </location>
</feature>
<name>A0ABD2Z8T3_9GENT</name>
<evidence type="ECO:0000313" key="3">
    <source>
        <dbReference type="Proteomes" id="UP001630127"/>
    </source>
</evidence>
<dbReference type="PANTHER" id="PTHR35111">
    <property type="entry name" value="F10A5.9-RELATED"/>
    <property type="match status" value="1"/>
</dbReference>
<gene>
    <name evidence="2" type="ORF">ACH5RR_027479</name>
</gene>
<accession>A0ABD2Z8T3</accession>
<dbReference type="AlphaFoldDB" id="A0ABD2Z8T3"/>
<keyword evidence="3" id="KW-1185">Reference proteome</keyword>
<reference evidence="2 3" key="1">
    <citation type="submission" date="2024-11" db="EMBL/GenBank/DDBJ databases">
        <title>A near-complete genome assembly of Cinchona calisaya.</title>
        <authorList>
            <person name="Lian D.C."/>
            <person name="Zhao X.W."/>
            <person name="Wei L."/>
        </authorList>
    </citation>
    <scope>NUCLEOTIDE SEQUENCE [LARGE SCALE GENOMIC DNA]</scope>
    <source>
        <tissue evidence="2">Nenye</tissue>
    </source>
</reference>
<evidence type="ECO:0008006" key="4">
    <source>
        <dbReference type="Google" id="ProtNLM"/>
    </source>
</evidence>